<organism evidence="6 7">
    <name type="scientific">Tractidigestivibacter montrealensis</name>
    <dbReference type="NCBI Taxonomy" id="2972466"/>
    <lineage>
        <taxon>Bacteria</taxon>
        <taxon>Bacillati</taxon>
        <taxon>Actinomycetota</taxon>
        <taxon>Coriobacteriia</taxon>
        <taxon>Coriobacteriales</taxon>
        <taxon>Atopobiaceae</taxon>
        <taxon>Tractidigestivibacter</taxon>
    </lineage>
</organism>
<keyword evidence="7" id="KW-1185">Reference proteome</keyword>
<keyword evidence="2" id="KW-0680">Restriction system</keyword>
<sequence length="406" mass="45348">MVGEQNPWHTRRIADLFSVKKSNTLSRDKLNYEQGACKDVHYGDVLVKYGCVLDLASSDVPYITNNDDVTGEYLCDGDVVFADTAEDLSVGKACEIAGASERKAVAGLHTIVLRPQPGLFASGFLGYYVNSRHFHETMIPFAHGTKVTSISSNDLLSLVIPIPPRPEQEAIAKTLDDIDSLIESLEILIAKKRDLREGLAQELLTGARRLPGFDGPWHQVNLQDALELCTETIPVSDIDETTYVGTENMLKDKGGVVSFDKHVTYANVREYLPGDILFSNIRPYLKKIWFADRSGGCSNDVLVLRSVDANLYDSHYCYLVLSRDDFFAFVTNNSSGTKMPRGDKEAIKTYQMAIPKDIGEQRAIAQVLADLDNEIQETERKLDKYKQVKQGMMRELLTGRIRLAQE</sequence>
<dbReference type="SUPFAM" id="SSF116734">
    <property type="entry name" value="DNA methylase specificity domain"/>
    <property type="match status" value="2"/>
</dbReference>
<evidence type="ECO:0000256" key="4">
    <source>
        <dbReference type="SAM" id="Coils"/>
    </source>
</evidence>
<accession>A0ABT1ZAD9</accession>
<dbReference type="InterPro" id="IPR044946">
    <property type="entry name" value="Restrct_endonuc_typeI_TRD_sf"/>
</dbReference>
<evidence type="ECO:0000256" key="3">
    <source>
        <dbReference type="ARBA" id="ARBA00023125"/>
    </source>
</evidence>
<dbReference type="PANTHER" id="PTHR30408">
    <property type="entry name" value="TYPE-1 RESTRICTION ENZYME ECOKI SPECIFICITY PROTEIN"/>
    <property type="match status" value="1"/>
</dbReference>
<feature type="domain" description="Type I restriction modification DNA specificity" evidence="5">
    <location>
        <begin position="7"/>
        <end position="185"/>
    </location>
</feature>
<keyword evidence="6" id="KW-0378">Hydrolase</keyword>
<dbReference type="InterPro" id="IPR000055">
    <property type="entry name" value="Restrct_endonuc_typeI_TRD"/>
</dbReference>
<comment type="caution">
    <text evidence="6">The sequence shown here is derived from an EMBL/GenBank/DDBJ whole genome shotgun (WGS) entry which is preliminary data.</text>
</comment>
<reference evidence="6 7" key="1">
    <citation type="submission" date="2022-08" db="EMBL/GenBank/DDBJ databases">
        <title>Tractidigestivibacter montrealensis type strain KD21.</title>
        <authorList>
            <person name="Diop K."/>
            <person name="Richard C."/>
            <person name="Routy B."/>
        </authorList>
    </citation>
    <scope>NUCLEOTIDE SEQUENCE [LARGE SCALE GENOMIC DNA]</scope>
    <source>
        <strain evidence="6 7">KD21</strain>
    </source>
</reference>
<gene>
    <name evidence="6" type="ORF">NVS32_09430</name>
</gene>
<evidence type="ECO:0000313" key="7">
    <source>
        <dbReference type="Proteomes" id="UP001204320"/>
    </source>
</evidence>
<evidence type="ECO:0000259" key="5">
    <source>
        <dbReference type="Pfam" id="PF01420"/>
    </source>
</evidence>
<dbReference type="EMBL" id="JANSKA010000006">
    <property type="protein sequence ID" value="MCR9037167.1"/>
    <property type="molecule type" value="Genomic_DNA"/>
</dbReference>
<keyword evidence="6" id="KW-0540">Nuclease</keyword>
<comment type="similarity">
    <text evidence="1">Belongs to the type-I restriction system S methylase family.</text>
</comment>
<dbReference type="InterPro" id="IPR052021">
    <property type="entry name" value="Type-I_RS_S_subunit"/>
</dbReference>
<dbReference type="Proteomes" id="UP001204320">
    <property type="component" value="Unassembled WGS sequence"/>
</dbReference>
<name>A0ABT1ZAD9_9ACTN</name>
<dbReference type="RefSeq" id="WP_258499594.1">
    <property type="nucleotide sequence ID" value="NZ_JANSKA010000006.1"/>
</dbReference>
<dbReference type="Pfam" id="PF01420">
    <property type="entry name" value="Methylase_S"/>
    <property type="match status" value="2"/>
</dbReference>
<dbReference type="GO" id="GO:0004519">
    <property type="term" value="F:endonuclease activity"/>
    <property type="evidence" value="ECO:0007669"/>
    <property type="project" value="UniProtKB-KW"/>
</dbReference>
<feature type="coiled-coil region" evidence="4">
    <location>
        <begin position="361"/>
        <end position="395"/>
    </location>
</feature>
<feature type="domain" description="Type I restriction modification DNA specificity" evidence="5">
    <location>
        <begin position="295"/>
        <end position="379"/>
    </location>
</feature>
<evidence type="ECO:0000256" key="1">
    <source>
        <dbReference type="ARBA" id="ARBA00010923"/>
    </source>
</evidence>
<protein>
    <submittedName>
        <fullName evidence="6">Restriction endonuclease subunit S</fullName>
    </submittedName>
</protein>
<keyword evidence="4" id="KW-0175">Coiled coil</keyword>
<evidence type="ECO:0000313" key="6">
    <source>
        <dbReference type="EMBL" id="MCR9037167.1"/>
    </source>
</evidence>
<keyword evidence="6" id="KW-0255">Endonuclease</keyword>
<proteinExistence type="inferred from homology"/>
<keyword evidence="3" id="KW-0238">DNA-binding</keyword>
<dbReference type="Gene3D" id="3.90.220.20">
    <property type="entry name" value="DNA methylase specificity domains"/>
    <property type="match status" value="3"/>
</dbReference>
<dbReference type="PANTHER" id="PTHR30408:SF12">
    <property type="entry name" value="TYPE I RESTRICTION ENZYME MJAVIII SPECIFICITY SUBUNIT"/>
    <property type="match status" value="1"/>
</dbReference>
<evidence type="ECO:0000256" key="2">
    <source>
        <dbReference type="ARBA" id="ARBA00022747"/>
    </source>
</evidence>